<proteinExistence type="predicted"/>
<evidence type="ECO:0000313" key="2">
    <source>
        <dbReference type="Proteomes" id="UP001239167"/>
    </source>
</evidence>
<dbReference type="InterPro" id="IPR013762">
    <property type="entry name" value="Integrase-like_cat_sf"/>
</dbReference>
<reference evidence="1 2" key="1">
    <citation type="submission" date="2023-07" db="EMBL/GenBank/DDBJ databases">
        <title>Genomic Encyclopedia of Type Strains, Phase IV (KMG-IV): sequencing the most valuable type-strain genomes for metagenomic binning, comparative biology and taxonomic classification.</title>
        <authorList>
            <person name="Goeker M."/>
        </authorList>
    </citation>
    <scope>NUCLEOTIDE SEQUENCE [LARGE SCALE GENOMIC DNA]</scope>
    <source>
        <strain evidence="1 2">DSM 16980</strain>
    </source>
</reference>
<dbReference type="Proteomes" id="UP001239167">
    <property type="component" value="Unassembled WGS sequence"/>
</dbReference>
<comment type="caution">
    <text evidence="1">The sequence shown here is derived from an EMBL/GenBank/DDBJ whole genome shotgun (WGS) entry which is preliminary data.</text>
</comment>
<keyword evidence="2" id="KW-1185">Reference proteome</keyword>
<organism evidence="1 2">
    <name type="scientific">Pectinatus haikarae</name>
    <dbReference type="NCBI Taxonomy" id="349096"/>
    <lineage>
        <taxon>Bacteria</taxon>
        <taxon>Bacillati</taxon>
        <taxon>Bacillota</taxon>
        <taxon>Negativicutes</taxon>
        <taxon>Selenomonadales</taxon>
        <taxon>Selenomonadaceae</taxon>
        <taxon>Pectinatus</taxon>
    </lineage>
</organism>
<gene>
    <name evidence="1" type="ORF">J2S01_002094</name>
</gene>
<sequence length="46" mass="5110">MIANGVDVQTVAALLGDKVKTVLNTYVHYTDEMRAKAKDDINRIFA</sequence>
<dbReference type="EMBL" id="JAUSUE010000015">
    <property type="protein sequence ID" value="MDQ0204366.1"/>
    <property type="molecule type" value="Genomic_DNA"/>
</dbReference>
<protein>
    <submittedName>
        <fullName evidence="1">Site-specific recombinase XerD</fullName>
    </submittedName>
</protein>
<name>A0ABT9Y956_9FIRM</name>
<dbReference type="RefSeq" id="WP_307224656.1">
    <property type="nucleotide sequence ID" value="NZ_JAUSUE010000015.1"/>
</dbReference>
<dbReference type="Gene3D" id="1.10.443.10">
    <property type="entry name" value="Intergrase catalytic core"/>
    <property type="match status" value="1"/>
</dbReference>
<accession>A0ABT9Y956</accession>
<evidence type="ECO:0000313" key="1">
    <source>
        <dbReference type="EMBL" id="MDQ0204366.1"/>
    </source>
</evidence>